<proteinExistence type="predicted"/>
<feature type="compositionally biased region" description="Acidic residues" evidence="1">
    <location>
        <begin position="1073"/>
        <end position="1083"/>
    </location>
</feature>
<feature type="region of interest" description="Disordered" evidence="1">
    <location>
        <begin position="1051"/>
        <end position="1083"/>
    </location>
</feature>
<organism evidence="3 4">
    <name type="scientific">Nitzschia inconspicua</name>
    <dbReference type="NCBI Taxonomy" id="303405"/>
    <lineage>
        <taxon>Eukaryota</taxon>
        <taxon>Sar</taxon>
        <taxon>Stramenopiles</taxon>
        <taxon>Ochrophyta</taxon>
        <taxon>Bacillariophyta</taxon>
        <taxon>Bacillariophyceae</taxon>
        <taxon>Bacillariophycidae</taxon>
        <taxon>Bacillariales</taxon>
        <taxon>Bacillariaceae</taxon>
        <taxon>Nitzschia</taxon>
    </lineage>
</organism>
<dbReference type="InterPro" id="IPR012978">
    <property type="entry name" value="HEAT_RRP12"/>
</dbReference>
<evidence type="ECO:0000313" key="4">
    <source>
        <dbReference type="Proteomes" id="UP000693970"/>
    </source>
</evidence>
<dbReference type="Proteomes" id="UP000693970">
    <property type="component" value="Unassembled WGS sequence"/>
</dbReference>
<dbReference type="EMBL" id="JAGRRH010000013">
    <property type="protein sequence ID" value="KAG7360111.1"/>
    <property type="molecule type" value="Genomic_DNA"/>
</dbReference>
<gene>
    <name evidence="3" type="ORF">IV203_035210</name>
</gene>
<dbReference type="PANTHER" id="PTHR48287:SF1">
    <property type="entry name" value="ARM REPEAT SUPERFAMILY PROTEIN"/>
    <property type="match status" value="1"/>
</dbReference>
<reference evidence="3" key="2">
    <citation type="submission" date="2021-04" db="EMBL/GenBank/DDBJ databases">
        <authorList>
            <person name="Podell S."/>
        </authorList>
    </citation>
    <scope>NUCLEOTIDE SEQUENCE</scope>
    <source>
        <strain evidence="3">Hildebrandi</strain>
    </source>
</reference>
<evidence type="ECO:0000256" key="1">
    <source>
        <dbReference type="SAM" id="MobiDB-lite"/>
    </source>
</evidence>
<evidence type="ECO:0000313" key="3">
    <source>
        <dbReference type="EMBL" id="KAG7360111.1"/>
    </source>
</evidence>
<feature type="region of interest" description="Disordered" evidence="1">
    <location>
        <begin position="1102"/>
        <end position="1127"/>
    </location>
</feature>
<dbReference type="InterPro" id="IPR052087">
    <property type="entry name" value="RRP12"/>
</dbReference>
<feature type="domain" description="RRP12 HEAT" evidence="2">
    <location>
        <begin position="430"/>
        <end position="685"/>
    </location>
</feature>
<feature type="region of interest" description="Disordered" evidence="1">
    <location>
        <begin position="1218"/>
        <end position="1255"/>
    </location>
</feature>
<keyword evidence="4" id="KW-1185">Reference proteome</keyword>
<comment type="caution">
    <text evidence="3">The sequence shown here is derived from an EMBL/GenBank/DDBJ whole genome shotgun (WGS) entry which is preliminary data.</text>
</comment>
<dbReference type="GO" id="GO:0005634">
    <property type="term" value="C:nucleus"/>
    <property type="evidence" value="ECO:0007669"/>
    <property type="project" value="UniProtKB-SubCell"/>
</dbReference>
<accession>A0A9K3LFT5</accession>
<protein>
    <submittedName>
        <fullName evidence="3">NUC173 domain containing protein</fullName>
    </submittedName>
</protein>
<name>A0A9K3LFT5_9STRA</name>
<evidence type="ECO:0000259" key="2">
    <source>
        <dbReference type="Pfam" id="PF08161"/>
    </source>
</evidence>
<sequence length="1290" mass="142912">MDEFDSSFAQVMRRLRVETRDPLSKRVSSVTAAIVDVIEGDVSAGKVYSSVVSTLEGMLRQSADGIDADKVLDSLYTQSALLKVLQSVVPLVAKSTVQATLAPTSRVLRALISSTVFFLVDENSEQVFGTKDGLGATNNVLISTCGSVAEVLRQLPCQTDDSTVRKLLNETIILMLQDSSKPRIQKAAKEALSGVLLMKSPPCHPTIRNSITKYTNAMIDRYLKNPSQHSSNQIMVELMGFLNPALVALDFKVIGARIMTILVDLLNKESSPSVSRPVFAAKPQAGAANILTINSILSAILSLLEIVEEEDKDESEISINLDSFAARVLASLVQINSSAVFREGAADNDLLESGRLVFGQVMLSSSQRLLRKESNAEVGAKLLPIVLQHIFGLSRPTREEGESSIGHLLLIEVSQLIRTDLQQLKDLDVNIHKKCSTECLLVFTKIVGSPFDPVYAPALQPLAFLLQQFPPDNDLVVDSVLSLVKLRSEQEVQEVLAFIDGALLSLVEEIGVPAFWNIISFDKLLCTQETNITGRHKYTWVFNIMKGSTVRSSQTLMAFFQNEVLPLARSFDMMASRGGPCSEMYRNLVVDLWSLFPVFCCFPGDSDQILPHLAPTIVKAMNDERYPELIQITCKGLDVLFNGIFQRKGNFHDVIECEEGASMKNEVDVLGMVTSKLLPSLFKLLESIYEKSEEKYGREAMDTDDPKKDDGTGIVVANCITAVARFAPKDLGRNLFSMLLQRMLQTSQEKDCKSICKMCSLLSLARALVISESLEESSIILLYRVLKPLIRTDLTVARVQKLAYKLLCDVCKIHHSIFADSSGFKEILELLASSSATSQISSRYMRLKCLKIVIEGLHDSARGANYQGLTFPLVGETLLCLKDSNAKTRDVAYKLLLAICRLHDDPQGFIQTVTAAIGSSTPHMRSAAVMGLARLVFEIAPDVAEVQTMVPALLTTVLILSDDPSKEVTKSMVLFIRVAISTCTPSQLEPLLPDILSGLLKNHSGKDHFRSKIKIIMKKLVKIFGYDVLMPFVPTSDSRLLTHMRKLDERELRRKRSSTHQPSEKLIGYNSMEDSDGEQDSDDGLTLVTGITRRSRLTCVTSKSKQSLNMRHVGSKSMARPMEVSRSHVSVRIKNDVNGEVMDVRELKTVTFAGDSGDSYDNDPDEEIEFDASGKLVVRDVDGESLISNLKESGKVDRLNSTYLGFSQEMNKLRNSKGIRKSEGKRKAMAPPGQVYKARKAGGDSKKKEQKYEPYAYMQLDGRSYTRKNRHQAVEQMGALVQRGRKRQRR</sequence>
<reference evidence="3" key="1">
    <citation type="journal article" date="2021" name="Sci. Rep.">
        <title>Diploid genomic architecture of Nitzschia inconspicua, an elite biomass production diatom.</title>
        <authorList>
            <person name="Oliver A."/>
            <person name="Podell S."/>
            <person name="Pinowska A."/>
            <person name="Traller J.C."/>
            <person name="Smith S.R."/>
            <person name="McClure R."/>
            <person name="Beliaev A."/>
            <person name="Bohutskyi P."/>
            <person name="Hill E.A."/>
            <person name="Rabines A."/>
            <person name="Zheng H."/>
            <person name="Allen L.Z."/>
            <person name="Kuo A."/>
            <person name="Grigoriev I.V."/>
            <person name="Allen A.E."/>
            <person name="Hazlebeck D."/>
            <person name="Allen E.E."/>
        </authorList>
    </citation>
    <scope>NUCLEOTIDE SEQUENCE</scope>
    <source>
        <strain evidence="3">Hildebrandi</strain>
    </source>
</reference>
<feature type="compositionally biased region" description="Basic and acidic residues" evidence="1">
    <location>
        <begin position="1241"/>
        <end position="1252"/>
    </location>
</feature>
<dbReference type="PANTHER" id="PTHR48287">
    <property type="entry name" value="ARM REPEAT SUPERFAMILY PROTEIN"/>
    <property type="match status" value="1"/>
</dbReference>
<dbReference type="OrthoDB" id="2192888at2759"/>
<dbReference type="Pfam" id="PF08161">
    <property type="entry name" value="RRP12_HEAT"/>
    <property type="match status" value="1"/>
</dbReference>